<feature type="domain" description="DUF4007" evidence="1">
    <location>
        <begin position="10"/>
        <end position="300"/>
    </location>
</feature>
<name>A0AA51R2I7_9GAMM</name>
<gene>
    <name evidence="2" type="ORF">RCC75_01875</name>
    <name evidence="3" type="ORF">RCG00_05790</name>
</gene>
<dbReference type="AlphaFoldDB" id="A0AA51R2I7"/>
<dbReference type="RefSeq" id="WP_308133471.1">
    <property type="nucleotide sequence ID" value="NZ_CP133197.1"/>
</dbReference>
<dbReference type="Pfam" id="PF13182">
    <property type="entry name" value="DUF4007"/>
    <property type="match status" value="1"/>
</dbReference>
<dbReference type="EMBL" id="JAVFKN010000001">
    <property type="protein sequence ID" value="MDQ5767259.1"/>
    <property type="molecule type" value="Genomic_DNA"/>
</dbReference>
<dbReference type="InterPro" id="IPR025248">
    <property type="entry name" value="DUF4007"/>
</dbReference>
<evidence type="ECO:0000313" key="3">
    <source>
        <dbReference type="EMBL" id="WML87879.1"/>
    </source>
</evidence>
<sequence length="310" mass="35556">MKFNPKKMSFGRHETFPLRYSWLTKAYQEVANDSAVFDADDATVRLGVGKNMVNAIRYWAQATQIIEKTETGYQPTQLGDFIFDENEGVDPYLEDEATIWLLHWHMASNPEQATCAYWMFNRYHKPEFTSEQAIDSLVDFVRQNSTTKPSKNTLKNDVAVALRMYSDTRPKAKQFSDEFLDTPFASIKLLSLLPDNKTYKVQVGDHGHLSIEVLAYAVASLFNATGEKALAIEDLMYGKNDYPAPGAVFCLTESAFLYKLEKLEQRKDTPFRFRETAGVRVLFRTSDAQLEPMSYLRRYYKQSNFIEAAA</sequence>
<dbReference type="Proteomes" id="UP001229862">
    <property type="component" value="Chromosome"/>
</dbReference>
<dbReference type="EMBL" id="CP133217">
    <property type="protein sequence ID" value="WML87879.1"/>
    <property type="molecule type" value="Genomic_DNA"/>
</dbReference>
<keyword evidence="4" id="KW-1185">Reference proteome</keyword>
<evidence type="ECO:0000313" key="4">
    <source>
        <dbReference type="Proteomes" id="UP001223336"/>
    </source>
</evidence>
<accession>A0AA51R2I7</accession>
<dbReference type="Proteomes" id="UP001223336">
    <property type="component" value="Unassembled WGS sequence"/>
</dbReference>
<reference evidence="3 4" key="1">
    <citation type="submission" date="2023-08" db="EMBL/GenBank/DDBJ databases">
        <title>New molecular markers tilS and rpoB for phylogenetic and monitoring studies of the genus Thiothrix biodiversity.</title>
        <authorList>
            <person name="Ravin N.V."/>
            <person name="Smolyakov D."/>
            <person name="Markov N.D."/>
            <person name="Beletsky A.V."/>
            <person name="Mardanov A.V."/>
            <person name="Rudenko T.S."/>
            <person name="Grabovich M.Y."/>
        </authorList>
    </citation>
    <scope>NUCLEOTIDE SEQUENCE</scope>
    <source>
        <strain evidence="3">DNT52</strain>
        <strain evidence="2 4">H33</strain>
    </source>
</reference>
<evidence type="ECO:0000259" key="1">
    <source>
        <dbReference type="Pfam" id="PF13182"/>
    </source>
</evidence>
<evidence type="ECO:0000313" key="2">
    <source>
        <dbReference type="EMBL" id="MDQ5767259.1"/>
    </source>
</evidence>
<proteinExistence type="predicted"/>
<organism evidence="3">
    <name type="scientific">Thiothrix subterranea</name>
    <dbReference type="NCBI Taxonomy" id="2735563"/>
    <lineage>
        <taxon>Bacteria</taxon>
        <taxon>Pseudomonadati</taxon>
        <taxon>Pseudomonadota</taxon>
        <taxon>Gammaproteobacteria</taxon>
        <taxon>Thiotrichales</taxon>
        <taxon>Thiotrichaceae</taxon>
        <taxon>Thiothrix</taxon>
    </lineage>
</organism>
<protein>
    <submittedName>
        <fullName evidence="3">DUF4007 family protein</fullName>
    </submittedName>
</protein>